<dbReference type="InterPro" id="IPR013207">
    <property type="entry name" value="LGFP"/>
</dbReference>
<dbReference type="EMBL" id="CP019688">
    <property type="protein sequence ID" value="AQQ14849.1"/>
    <property type="molecule type" value="Genomic_DNA"/>
</dbReference>
<dbReference type="PROSITE" id="PS51257">
    <property type="entry name" value="PROKAR_LIPOPROTEIN"/>
    <property type="match status" value="1"/>
</dbReference>
<keyword evidence="2" id="KW-0732">Signal</keyword>
<dbReference type="OrthoDB" id="4369514at2"/>
<feature type="chain" id="PRO_5039346746" evidence="2">
    <location>
        <begin position="24"/>
        <end position="199"/>
    </location>
</feature>
<dbReference type="Proteomes" id="UP000217209">
    <property type="component" value="Chromosome"/>
</dbReference>
<feature type="compositionally biased region" description="Low complexity" evidence="1">
    <location>
        <begin position="52"/>
        <end position="73"/>
    </location>
</feature>
<feature type="compositionally biased region" description="Low complexity" evidence="1">
    <location>
        <begin position="28"/>
        <end position="45"/>
    </location>
</feature>
<name>A0A1Q2HVH0_9CORY</name>
<gene>
    <name evidence="3" type="ORF">CGLAU_04375</name>
</gene>
<dbReference type="AlphaFoldDB" id="A0A1Q2HVH0"/>
<accession>A0A1Q2HVH0</accession>
<reference evidence="3 4" key="1">
    <citation type="submission" date="2016-12" db="EMBL/GenBank/DDBJ databases">
        <authorList>
            <person name="Song W.-J."/>
            <person name="Kurnit D.M."/>
        </authorList>
    </citation>
    <scope>NUCLEOTIDE SEQUENCE [LARGE SCALE GENOMIC DNA]</scope>
    <source>
        <strain evidence="3 4">DSM 30827</strain>
    </source>
</reference>
<dbReference type="RefSeq" id="WP_095659629.1">
    <property type="nucleotide sequence ID" value="NZ_CALTZW010000002.1"/>
</dbReference>
<proteinExistence type="predicted"/>
<evidence type="ECO:0000313" key="3">
    <source>
        <dbReference type="EMBL" id="AQQ14849.1"/>
    </source>
</evidence>
<evidence type="ECO:0000256" key="1">
    <source>
        <dbReference type="SAM" id="MobiDB-lite"/>
    </source>
</evidence>
<dbReference type="Pfam" id="PF08310">
    <property type="entry name" value="LGFP"/>
    <property type="match status" value="1"/>
</dbReference>
<sequence length="199" mass="20831" precursor="true">MMNRKIIVSVAALGLATGLAACSNDGDTSTTVEETATETNVSTETVAEETETVSSDASESAESGAAAADGAEATEELALASGETALVPQGVIDAIDKHGEASWGEPIAAEETDGGWIISYDGEHYVTWNEATGGAPIWGEIANVWINDVDGARELGFPTMPETPNTDETGWNQEFENGTIEWKREAGSTDAFEALVTKK</sequence>
<feature type="signal peptide" evidence="2">
    <location>
        <begin position="1"/>
        <end position="23"/>
    </location>
</feature>
<keyword evidence="4" id="KW-1185">Reference proteome</keyword>
<dbReference type="KEGG" id="cgv:CGLAU_04375"/>
<evidence type="ECO:0000256" key="2">
    <source>
        <dbReference type="SAM" id="SignalP"/>
    </source>
</evidence>
<evidence type="ECO:0000313" key="4">
    <source>
        <dbReference type="Proteomes" id="UP000217209"/>
    </source>
</evidence>
<protein>
    <submittedName>
        <fullName evidence="3">LGFP repeat protein</fullName>
    </submittedName>
</protein>
<feature type="region of interest" description="Disordered" evidence="1">
    <location>
        <begin position="23"/>
        <end position="73"/>
    </location>
</feature>
<organism evidence="3 4">
    <name type="scientific">Corynebacterium glaucum</name>
    <dbReference type="NCBI Taxonomy" id="187491"/>
    <lineage>
        <taxon>Bacteria</taxon>
        <taxon>Bacillati</taxon>
        <taxon>Actinomycetota</taxon>
        <taxon>Actinomycetes</taxon>
        <taxon>Mycobacteriales</taxon>
        <taxon>Corynebacteriaceae</taxon>
        <taxon>Corynebacterium</taxon>
    </lineage>
</organism>